<dbReference type="Proteomes" id="UP000697998">
    <property type="component" value="Unassembled WGS sequence"/>
</dbReference>
<accession>A0A935UGD5</accession>
<keyword evidence="2" id="KW-0812">Transmembrane</keyword>
<evidence type="ECO:0000256" key="1">
    <source>
        <dbReference type="SAM" id="MobiDB-lite"/>
    </source>
</evidence>
<name>A0A935UGD5_9PROT</name>
<dbReference type="Pfam" id="PF01464">
    <property type="entry name" value="SLT"/>
    <property type="match status" value="1"/>
</dbReference>
<evidence type="ECO:0000256" key="2">
    <source>
        <dbReference type="SAM" id="Phobius"/>
    </source>
</evidence>
<dbReference type="SUPFAM" id="SSF53955">
    <property type="entry name" value="Lysozyme-like"/>
    <property type="match status" value="1"/>
</dbReference>
<comment type="caution">
    <text evidence="4">The sequence shown here is derived from an EMBL/GenBank/DDBJ whole genome shotgun (WGS) entry which is preliminary data.</text>
</comment>
<keyword evidence="2" id="KW-0472">Membrane</keyword>
<reference evidence="4 5" key="1">
    <citation type="submission" date="2020-10" db="EMBL/GenBank/DDBJ databases">
        <title>Connecting structure to function with the recovery of over 1000 high-quality activated sludge metagenome-assembled genomes encoding full-length rRNA genes using long-read sequencing.</title>
        <authorList>
            <person name="Singleton C.M."/>
            <person name="Petriglieri F."/>
            <person name="Kristensen J.M."/>
            <person name="Kirkegaard R.H."/>
            <person name="Michaelsen T.Y."/>
            <person name="Andersen M.H."/>
            <person name="Karst S.M."/>
            <person name="Dueholm M.S."/>
            <person name="Nielsen P.H."/>
            <person name="Albertsen M."/>
        </authorList>
    </citation>
    <scope>NUCLEOTIDE SEQUENCE [LARGE SCALE GENOMIC DNA]</scope>
    <source>
        <strain evidence="4">EsbW_18-Q3-R4-48_BATAC.285</strain>
    </source>
</reference>
<evidence type="ECO:0000313" key="5">
    <source>
        <dbReference type="Proteomes" id="UP000697998"/>
    </source>
</evidence>
<feature type="domain" description="Transglycosylase SLT" evidence="3">
    <location>
        <begin position="108"/>
        <end position="181"/>
    </location>
</feature>
<dbReference type="EMBL" id="JADJMH010000004">
    <property type="protein sequence ID" value="MBK7674333.1"/>
    <property type="molecule type" value="Genomic_DNA"/>
</dbReference>
<proteinExistence type="predicted"/>
<organism evidence="4 5">
    <name type="scientific">Candidatus Accumulibacter proximus</name>
    <dbReference type="NCBI Taxonomy" id="2954385"/>
    <lineage>
        <taxon>Bacteria</taxon>
        <taxon>Pseudomonadati</taxon>
        <taxon>Pseudomonadota</taxon>
        <taxon>Betaproteobacteria</taxon>
        <taxon>Candidatus Accumulibacter</taxon>
    </lineage>
</organism>
<protein>
    <submittedName>
        <fullName evidence="4">Transglycosylase SLT domain-containing protein</fullName>
    </submittedName>
</protein>
<gene>
    <name evidence="4" type="ORF">IPJ27_05940</name>
</gene>
<feature type="transmembrane region" description="Helical" evidence="2">
    <location>
        <begin position="21"/>
        <end position="41"/>
    </location>
</feature>
<dbReference type="Gene3D" id="1.10.530.10">
    <property type="match status" value="1"/>
</dbReference>
<feature type="region of interest" description="Disordered" evidence="1">
    <location>
        <begin position="46"/>
        <end position="70"/>
    </location>
</feature>
<dbReference type="InterPro" id="IPR008258">
    <property type="entry name" value="Transglycosylase_SLT_dom_1"/>
</dbReference>
<dbReference type="InterPro" id="IPR023346">
    <property type="entry name" value="Lysozyme-like_dom_sf"/>
</dbReference>
<dbReference type="AlphaFoldDB" id="A0A935UGD5"/>
<keyword evidence="2" id="KW-1133">Transmembrane helix</keyword>
<evidence type="ECO:0000259" key="3">
    <source>
        <dbReference type="Pfam" id="PF01464"/>
    </source>
</evidence>
<sequence>MSATISLRTITGRRVDATLSFIQHSLIIVGLMVVLGTFNPWGSDGDVTDQPPAAMAERSPNEVSETEGAKRASAALPLRLQRALDFVSRRYRVAPEALVPVFEAAQTVGRERRVDPLLIIAIIGIESRFNPFAESVVGAKGLMQVIPGYHLDKVPQGAGEQPFLDPVTNIQVGVHVLEEAIRWRGSLTAGLQHYGGAPDDPETRYANKVLAEKERLEQAARRGPAARA</sequence>
<evidence type="ECO:0000313" key="4">
    <source>
        <dbReference type="EMBL" id="MBK7674333.1"/>
    </source>
</evidence>